<dbReference type="EMBL" id="PVNH01000002">
    <property type="protein sequence ID" value="PRX50240.1"/>
    <property type="molecule type" value="Genomic_DNA"/>
</dbReference>
<dbReference type="Pfam" id="PF12710">
    <property type="entry name" value="HAD"/>
    <property type="match status" value="1"/>
</dbReference>
<evidence type="ECO:0000313" key="3">
    <source>
        <dbReference type="Proteomes" id="UP000238362"/>
    </source>
</evidence>
<dbReference type="SUPFAM" id="SSF56784">
    <property type="entry name" value="HAD-like"/>
    <property type="match status" value="1"/>
</dbReference>
<dbReference type="SFLD" id="SFLDG01129">
    <property type="entry name" value="C1.5:_HAD__Beta-PGM__Phosphata"/>
    <property type="match status" value="1"/>
</dbReference>
<dbReference type="GO" id="GO:0006281">
    <property type="term" value="P:DNA repair"/>
    <property type="evidence" value="ECO:0007669"/>
    <property type="project" value="TreeGrafter"/>
</dbReference>
<dbReference type="AlphaFoldDB" id="A0A2T0M122"/>
<proteinExistence type="predicted"/>
<dbReference type="PANTHER" id="PTHR43434">
    <property type="entry name" value="PHOSPHOGLYCOLATE PHOSPHATASE"/>
    <property type="match status" value="1"/>
</dbReference>
<dbReference type="InterPro" id="IPR023198">
    <property type="entry name" value="PGP-like_dom2"/>
</dbReference>
<dbReference type="InterPro" id="IPR036412">
    <property type="entry name" value="HAD-like_sf"/>
</dbReference>
<name>A0A2T0M122_9PSEU</name>
<keyword evidence="3" id="KW-1185">Reference proteome</keyword>
<dbReference type="Gene3D" id="3.40.50.1000">
    <property type="entry name" value="HAD superfamily/HAD-like"/>
    <property type="match status" value="1"/>
</dbReference>
<protein>
    <submittedName>
        <fullName evidence="2">Phosphoglycolate phosphatase</fullName>
    </submittedName>
</protein>
<dbReference type="InterPro" id="IPR023214">
    <property type="entry name" value="HAD_sf"/>
</dbReference>
<evidence type="ECO:0000256" key="1">
    <source>
        <dbReference type="SAM" id="MobiDB-lite"/>
    </source>
</evidence>
<dbReference type="InterPro" id="IPR050155">
    <property type="entry name" value="HAD-like_hydrolase_sf"/>
</dbReference>
<sequence length="233" mass="24088">MYTQGGRLPCPTVGMCVGFDLDMTLIDPREGMVPAMRRLAEETGLDLDGERFAANLGPPLHQVLRDFGAPEDRIPGLVTRFRDFYPDVVVPRTVALPGALAALRAVRDGGGRTLVVTGKYAPNAALHVAELGLPVDTLVGDLWSTGKAAALTRHGAVAYVGDHVGDMRGALAAGAVPIGVATGPCPREELLAAGAQVVFDSLEEFPGWLRLGGLSGSGAPAPGPPAPVPDRAG</sequence>
<dbReference type="PANTHER" id="PTHR43434:SF1">
    <property type="entry name" value="PHOSPHOGLYCOLATE PHOSPHATASE"/>
    <property type="match status" value="1"/>
</dbReference>
<dbReference type="GO" id="GO:0008967">
    <property type="term" value="F:phosphoglycolate phosphatase activity"/>
    <property type="evidence" value="ECO:0007669"/>
    <property type="project" value="TreeGrafter"/>
</dbReference>
<gene>
    <name evidence="2" type="ORF">B0I33_102359</name>
</gene>
<feature type="region of interest" description="Disordered" evidence="1">
    <location>
        <begin position="214"/>
        <end position="233"/>
    </location>
</feature>
<dbReference type="SFLD" id="SFLDS00003">
    <property type="entry name" value="Haloacid_Dehalogenase"/>
    <property type="match status" value="1"/>
</dbReference>
<organism evidence="2 3">
    <name type="scientific">Prauserella shujinwangii</name>
    <dbReference type="NCBI Taxonomy" id="1453103"/>
    <lineage>
        <taxon>Bacteria</taxon>
        <taxon>Bacillati</taxon>
        <taxon>Actinomycetota</taxon>
        <taxon>Actinomycetes</taxon>
        <taxon>Pseudonocardiales</taxon>
        <taxon>Pseudonocardiaceae</taxon>
        <taxon>Prauserella</taxon>
    </lineage>
</organism>
<dbReference type="GO" id="GO:0005829">
    <property type="term" value="C:cytosol"/>
    <property type="evidence" value="ECO:0007669"/>
    <property type="project" value="TreeGrafter"/>
</dbReference>
<comment type="caution">
    <text evidence="2">The sequence shown here is derived from an EMBL/GenBank/DDBJ whole genome shotgun (WGS) entry which is preliminary data.</text>
</comment>
<dbReference type="Gene3D" id="1.10.150.240">
    <property type="entry name" value="Putative phosphatase, domain 2"/>
    <property type="match status" value="1"/>
</dbReference>
<feature type="compositionally biased region" description="Pro residues" evidence="1">
    <location>
        <begin position="221"/>
        <end position="233"/>
    </location>
</feature>
<dbReference type="Proteomes" id="UP000238362">
    <property type="component" value="Unassembled WGS sequence"/>
</dbReference>
<accession>A0A2T0M122</accession>
<reference evidence="2 3" key="1">
    <citation type="submission" date="2018-03" db="EMBL/GenBank/DDBJ databases">
        <title>Genomic Encyclopedia of Type Strains, Phase III (KMG-III): the genomes of soil and plant-associated and newly described type strains.</title>
        <authorList>
            <person name="Whitman W."/>
        </authorList>
    </citation>
    <scope>NUCLEOTIDE SEQUENCE [LARGE SCALE GENOMIC DNA]</scope>
    <source>
        <strain evidence="2 3">CGMCC 4.7125</strain>
    </source>
</reference>
<evidence type="ECO:0000313" key="2">
    <source>
        <dbReference type="EMBL" id="PRX50240.1"/>
    </source>
</evidence>